<accession>A0A067MKZ5</accession>
<feature type="repeat" description="TPR" evidence="10">
    <location>
        <begin position="10"/>
        <end position="43"/>
    </location>
</feature>
<evidence type="ECO:0000256" key="5">
    <source>
        <dbReference type="ARBA" id="ARBA00022803"/>
    </source>
</evidence>
<dbReference type="HOGENOM" id="CLU_017516_0_0_1"/>
<gene>
    <name evidence="11" type="ORF">BOTBODRAFT_112628</name>
</gene>
<dbReference type="PROSITE" id="PS50005">
    <property type="entry name" value="TPR"/>
    <property type="match status" value="4"/>
</dbReference>
<dbReference type="AlphaFoldDB" id="A0A067MKZ5"/>
<evidence type="ECO:0000256" key="3">
    <source>
        <dbReference type="ARBA" id="ARBA00022737"/>
    </source>
</evidence>
<dbReference type="GO" id="GO:0030943">
    <property type="term" value="F:mitochondrion targeting sequence binding"/>
    <property type="evidence" value="ECO:0007669"/>
    <property type="project" value="TreeGrafter"/>
</dbReference>
<dbReference type="InParanoid" id="A0A067MKZ5"/>
<protein>
    <recommendedName>
        <fullName evidence="13">Mitochondrial outer membrane translocase receptor TOM70</fullName>
    </recommendedName>
</protein>
<reference evidence="12" key="1">
    <citation type="journal article" date="2014" name="Proc. Natl. Acad. Sci. U.S.A.">
        <title>Extensive sampling of basidiomycete genomes demonstrates inadequacy of the white-rot/brown-rot paradigm for wood decay fungi.</title>
        <authorList>
            <person name="Riley R."/>
            <person name="Salamov A.A."/>
            <person name="Brown D.W."/>
            <person name="Nagy L.G."/>
            <person name="Floudas D."/>
            <person name="Held B.W."/>
            <person name="Levasseur A."/>
            <person name="Lombard V."/>
            <person name="Morin E."/>
            <person name="Otillar R."/>
            <person name="Lindquist E.A."/>
            <person name="Sun H."/>
            <person name="LaButti K.M."/>
            <person name="Schmutz J."/>
            <person name="Jabbour D."/>
            <person name="Luo H."/>
            <person name="Baker S.E."/>
            <person name="Pisabarro A.G."/>
            <person name="Walton J.D."/>
            <person name="Blanchette R.A."/>
            <person name="Henrissat B."/>
            <person name="Martin F."/>
            <person name="Cullen D."/>
            <person name="Hibbett D.S."/>
            <person name="Grigoriev I.V."/>
        </authorList>
    </citation>
    <scope>NUCLEOTIDE SEQUENCE [LARGE SCALE GENOMIC DNA]</scope>
    <source>
        <strain evidence="12">FD-172 SS1</strain>
    </source>
</reference>
<dbReference type="GO" id="GO:0030150">
    <property type="term" value="P:protein import into mitochondrial matrix"/>
    <property type="evidence" value="ECO:0007669"/>
    <property type="project" value="TreeGrafter"/>
</dbReference>
<proteinExistence type="inferred from homology"/>
<evidence type="ECO:0000256" key="10">
    <source>
        <dbReference type="PROSITE-ProRule" id="PRU00339"/>
    </source>
</evidence>
<keyword evidence="4" id="KW-1000">Mitochondrion outer membrane</keyword>
<evidence type="ECO:0000256" key="6">
    <source>
        <dbReference type="ARBA" id="ARBA00022989"/>
    </source>
</evidence>
<keyword evidence="12" id="KW-1185">Reference proteome</keyword>
<evidence type="ECO:0000256" key="7">
    <source>
        <dbReference type="ARBA" id="ARBA00023128"/>
    </source>
</evidence>
<evidence type="ECO:0008006" key="13">
    <source>
        <dbReference type="Google" id="ProtNLM"/>
    </source>
</evidence>
<dbReference type="Pfam" id="PF13432">
    <property type="entry name" value="TPR_16"/>
    <property type="match status" value="3"/>
</dbReference>
<dbReference type="PANTHER" id="PTHR46208:SF1">
    <property type="entry name" value="MITOCHONDRIAL IMPORT RECEPTOR SUBUNIT TOM70"/>
    <property type="match status" value="1"/>
</dbReference>
<dbReference type="FunCoup" id="A0A067MKZ5">
    <property type="interactions" value="315"/>
</dbReference>
<dbReference type="GO" id="GO:0008320">
    <property type="term" value="F:protein transmembrane transporter activity"/>
    <property type="evidence" value="ECO:0007669"/>
    <property type="project" value="TreeGrafter"/>
</dbReference>
<keyword evidence="7" id="KW-0496">Mitochondrion</keyword>
<comment type="similarity">
    <text evidence="9">Belongs to the Tom70 family.</text>
</comment>
<evidence type="ECO:0000313" key="12">
    <source>
        <dbReference type="Proteomes" id="UP000027195"/>
    </source>
</evidence>
<feature type="repeat" description="TPR" evidence="10">
    <location>
        <begin position="245"/>
        <end position="278"/>
    </location>
</feature>
<sequence>MSIQERVALASKLKTKGNTAYQQKNFPLAIKYYTRAIETSPKPDPVYYSNRAACYVNSIPPQFDMVVKDCDEALKLDPSYVKALNRRGTALESLGRFEEAVRDFTAATILDKFQNESSSQAVERVLKKLTAQKMREILENREPRLPSVTFISAYLAAFRARPLIVLPENPSTGDETLLKAIMALEAGSYAHAFTLVQEAIEQGISWDAGKAESLNLRGTFKFLMGDSSGAKDDLQASLDLDPTLIQSWVKIASVHMELSDPEAAFNAFNSAISYNPNDSDIYYHRGQVNFILREFTAAEEDYAKSVALDDNFVFSHIQYAVAQYKNEKISASMETFRKTMKQFPDRSEPQNYYGELLLDQERFEDAVEKFDRALEIESHKTPPTNVLPLVNKALALYQWKSDVVIAEKLCREALEIDPECDAAIATLSQLTLQQGRLADAVEFFERHTKIARTEPELEQTVSFMLATRAQLEFIQNYPHMAAQLGAIAQSLQQ</sequence>
<keyword evidence="2" id="KW-0812">Transmembrane</keyword>
<evidence type="ECO:0000256" key="8">
    <source>
        <dbReference type="ARBA" id="ARBA00023136"/>
    </source>
</evidence>
<dbReference type="PANTHER" id="PTHR46208">
    <property type="entry name" value="MITOCHONDRIAL IMPORT RECEPTOR SUBUNIT TOM70"/>
    <property type="match status" value="1"/>
</dbReference>
<dbReference type="GO" id="GO:0005741">
    <property type="term" value="C:mitochondrial outer membrane"/>
    <property type="evidence" value="ECO:0007669"/>
    <property type="project" value="UniProtKB-SubCell"/>
</dbReference>
<dbReference type="Proteomes" id="UP000027195">
    <property type="component" value="Unassembled WGS sequence"/>
</dbReference>
<keyword evidence="8" id="KW-0472">Membrane</keyword>
<dbReference type="STRING" id="930990.A0A067MKZ5"/>
<dbReference type="EMBL" id="KL198049">
    <property type="protein sequence ID" value="KDQ12562.1"/>
    <property type="molecule type" value="Genomic_DNA"/>
</dbReference>
<dbReference type="InterPro" id="IPR011990">
    <property type="entry name" value="TPR-like_helical_dom_sf"/>
</dbReference>
<keyword evidence="3" id="KW-0677">Repeat</keyword>
<dbReference type="Gene3D" id="1.25.40.10">
    <property type="entry name" value="Tetratricopeptide repeat domain"/>
    <property type="match status" value="2"/>
</dbReference>
<evidence type="ECO:0000313" key="11">
    <source>
        <dbReference type="EMBL" id="KDQ12562.1"/>
    </source>
</evidence>
<dbReference type="OrthoDB" id="2942533at2759"/>
<dbReference type="Pfam" id="PF14559">
    <property type="entry name" value="TPR_19"/>
    <property type="match status" value="1"/>
</dbReference>
<evidence type="ECO:0000256" key="1">
    <source>
        <dbReference type="ARBA" id="ARBA00004572"/>
    </source>
</evidence>
<dbReference type="SMART" id="SM00028">
    <property type="entry name" value="TPR"/>
    <property type="match status" value="10"/>
</dbReference>
<comment type="subcellular location">
    <subcellularLocation>
        <location evidence="1">Mitochondrion outer membrane</location>
        <topology evidence="1">Single-pass membrane protein</topology>
    </subcellularLocation>
</comment>
<dbReference type="SUPFAM" id="SSF48452">
    <property type="entry name" value="TPR-like"/>
    <property type="match status" value="1"/>
</dbReference>
<dbReference type="GO" id="GO:0045039">
    <property type="term" value="P:protein insertion into mitochondrial inner membrane"/>
    <property type="evidence" value="ECO:0007669"/>
    <property type="project" value="TreeGrafter"/>
</dbReference>
<name>A0A067MKZ5_BOTB1</name>
<feature type="repeat" description="TPR" evidence="10">
    <location>
        <begin position="347"/>
        <end position="380"/>
    </location>
</feature>
<evidence type="ECO:0000256" key="4">
    <source>
        <dbReference type="ARBA" id="ARBA00022787"/>
    </source>
</evidence>
<evidence type="ECO:0000256" key="2">
    <source>
        <dbReference type="ARBA" id="ARBA00022692"/>
    </source>
</evidence>
<dbReference type="InterPro" id="IPR019734">
    <property type="entry name" value="TPR_rpt"/>
</dbReference>
<keyword evidence="5 10" id="KW-0802">TPR repeat</keyword>
<evidence type="ECO:0000256" key="9">
    <source>
        <dbReference type="ARBA" id="ARBA00038030"/>
    </source>
</evidence>
<organism evidence="11 12">
    <name type="scientific">Botryobasidium botryosum (strain FD-172 SS1)</name>
    <dbReference type="NCBI Taxonomy" id="930990"/>
    <lineage>
        <taxon>Eukaryota</taxon>
        <taxon>Fungi</taxon>
        <taxon>Dikarya</taxon>
        <taxon>Basidiomycota</taxon>
        <taxon>Agaricomycotina</taxon>
        <taxon>Agaricomycetes</taxon>
        <taxon>Cantharellales</taxon>
        <taxon>Botryobasidiaceae</taxon>
        <taxon>Botryobasidium</taxon>
    </lineage>
</organism>
<feature type="repeat" description="TPR" evidence="10">
    <location>
        <begin position="279"/>
        <end position="312"/>
    </location>
</feature>
<keyword evidence="6" id="KW-1133">Transmembrane helix</keyword>